<sequence>CTFTNDRSQLADSDAVIFRARRLENLPMPERPNYNQKWIFYEVEPPYKVYEYTDLSKYKDVFNLSATYSAESDMAHLIDLKKCHINENKLKRFSQINFAANKSKDAIWFVSNCHSQSKREAFAKEMQKYIGVDIYGKCGTLSCGTNSFASYASGAECHQKLFTGYRFYLAFENSICKDYLTEKLWKLSGHSIIPVVMGGVDYKNMLPAQTHVDVRDFGDAKKLSEFLLELSQNDELYNTYVARWK</sequence>
<evidence type="ECO:0000256" key="6">
    <source>
        <dbReference type="ARBA" id="ARBA00022692"/>
    </source>
</evidence>
<accession>R7T6U4</accession>
<gene>
    <name evidence="15" type="ORF">CAPTEDRAFT_65214</name>
</gene>
<dbReference type="PANTHER" id="PTHR48438:SF1">
    <property type="entry name" value="ALPHA-(1,3)-FUCOSYLTRANSFERASE C-RELATED"/>
    <property type="match status" value="1"/>
</dbReference>
<dbReference type="PANTHER" id="PTHR48438">
    <property type="entry name" value="ALPHA-(1,3)-FUCOSYLTRANSFERASE C-RELATED"/>
    <property type="match status" value="1"/>
</dbReference>
<reference evidence="17" key="1">
    <citation type="submission" date="2012-12" db="EMBL/GenBank/DDBJ databases">
        <authorList>
            <person name="Hellsten U."/>
            <person name="Grimwood J."/>
            <person name="Chapman J.A."/>
            <person name="Shapiro H."/>
            <person name="Aerts A."/>
            <person name="Otillar R.P."/>
            <person name="Terry A.Y."/>
            <person name="Boore J.L."/>
            <person name="Simakov O."/>
            <person name="Marletaz F."/>
            <person name="Cho S.-J."/>
            <person name="Edsinger-Gonzales E."/>
            <person name="Havlak P."/>
            <person name="Kuo D.-H."/>
            <person name="Larsson T."/>
            <person name="Lv J."/>
            <person name="Arendt D."/>
            <person name="Savage R."/>
            <person name="Osoegawa K."/>
            <person name="de Jong P."/>
            <person name="Lindberg D.R."/>
            <person name="Seaver E.C."/>
            <person name="Weisblat D.A."/>
            <person name="Putnam N.H."/>
            <person name="Grigoriev I.V."/>
            <person name="Rokhsar D.S."/>
        </authorList>
    </citation>
    <scope>NUCLEOTIDE SEQUENCE</scope>
    <source>
        <strain evidence="17">I ESC-2004</strain>
    </source>
</reference>
<evidence type="ECO:0000256" key="8">
    <source>
        <dbReference type="ARBA" id="ARBA00022989"/>
    </source>
</evidence>
<evidence type="ECO:0000256" key="2">
    <source>
        <dbReference type="ARBA" id="ARBA00004922"/>
    </source>
</evidence>
<dbReference type="EnsemblMetazoa" id="CapteT65214">
    <property type="protein sequence ID" value="CapteP65214"/>
    <property type="gene ID" value="CapteG65214"/>
</dbReference>
<dbReference type="EMBL" id="AMQN01016079">
    <property type="status" value="NOT_ANNOTATED_CDS"/>
    <property type="molecule type" value="Genomic_DNA"/>
</dbReference>
<feature type="domain" description="Fucosyltransferase N-terminal" evidence="14">
    <location>
        <begin position="1"/>
        <end position="74"/>
    </location>
</feature>
<comment type="subcellular location">
    <subcellularLocation>
        <location evidence="1">Golgi apparatus membrane</location>
        <topology evidence="1">Single-pass type II membrane protein</topology>
    </subcellularLocation>
    <subcellularLocation>
        <location evidence="12">Golgi apparatus</location>
        <location evidence="12">Golgi stack membrane</location>
        <topology evidence="12">Single-pass type II membrane protein</topology>
    </subcellularLocation>
</comment>
<keyword evidence="10" id="KW-0472">Membrane</keyword>
<evidence type="ECO:0000256" key="10">
    <source>
        <dbReference type="ARBA" id="ARBA00023136"/>
    </source>
</evidence>
<feature type="domain" description="Fucosyltransferase C-terminal" evidence="13">
    <location>
        <begin position="100"/>
        <end position="244"/>
    </location>
</feature>
<evidence type="ECO:0000313" key="15">
    <source>
        <dbReference type="EMBL" id="ELT87095.1"/>
    </source>
</evidence>
<dbReference type="Gene3D" id="3.40.50.11660">
    <property type="entry name" value="Glycosyl transferase family 10, C-terminal domain"/>
    <property type="match status" value="1"/>
</dbReference>
<protein>
    <recommendedName>
        <fullName evidence="12">Fucosyltransferase</fullName>
        <ecNumber evidence="12">2.4.1.-</ecNumber>
    </recommendedName>
</protein>
<dbReference type="OrthoDB" id="427096at2759"/>
<dbReference type="Pfam" id="PF17039">
    <property type="entry name" value="Glyco_tran_10_N"/>
    <property type="match status" value="1"/>
</dbReference>
<dbReference type="EMBL" id="KB312518">
    <property type="protein sequence ID" value="ELT87095.1"/>
    <property type="molecule type" value="Genomic_DNA"/>
</dbReference>
<evidence type="ECO:0000259" key="14">
    <source>
        <dbReference type="Pfam" id="PF17039"/>
    </source>
</evidence>
<comment type="pathway">
    <text evidence="2">Protein modification; protein glycosylation.</text>
</comment>
<dbReference type="HOGENOM" id="CLU_032075_3_0_1"/>
<keyword evidence="6 12" id="KW-0812">Transmembrane</keyword>
<dbReference type="OMA" id="LACDHMS"/>
<dbReference type="SUPFAM" id="SSF53756">
    <property type="entry name" value="UDP-Glycosyltransferase/glycogen phosphorylase"/>
    <property type="match status" value="1"/>
</dbReference>
<keyword evidence="5 12" id="KW-0808">Transferase</keyword>
<dbReference type="Pfam" id="PF00852">
    <property type="entry name" value="Glyco_transf_10"/>
    <property type="match status" value="1"/>
</dbReference>
<keyword evidence="4 12" id="KW-0328">Glycosyltransferase</keyword>
<evidence type="ECO:0000256" key="12">
    <source>
        <dbReference type="RuleBase" id="RU003832"/>
    </source>
</evidence>
<reference evidence="15 17" key="2">
    <citation type="journal article" date="2013" name="Nature">
        <title>Insights into bilaterian evolution from three spiralian genomes.</title>
        <authorList>
            <person name="Simakov O."/>
            <person name="Marletaz F."/>
            <person name="Cho S.J."/>
            <person name="Edsinger-Gonzales E."/>
            <person name="Havlak P."/>
            <person name="Hellsten U."/>
            <person name="Kuo D.H."/>
            <person name="Larsson T."/>
            <person name="Lv J."/>
            <person name="Arendt D."/>
            <person name="Savage R."/>
            <person name="Osoegawa K."/>
            <person name="de Jong P."/>
            <person name="Grimwood J."/>
            <person name="Chapman J.A."/>
            <person name="Shapiro H."/>
            <person name="Aerts A."/>
            <person name="Otillar R.P."/>
            <person name="Terry A.Y."/>
            <person name="Boore J.L."/>
            <person name="Grigoriev I.V."/>
            <person name="Lindberg D.R."/>
            <person name="Seaver E.C."/>
            <person name="Weisblat D.A."/>
            <person name="Putnam N.H."/>
            <person name="Rokhsar D.S."/>
        </authorList>
    </citation>
    <scope>NUCLEOTIDE SEQUENCE</scope>
    <source>
        <strain evidence="15 17">I ESC-2004</strain>
    </source>
</reference>
<comment type="similarity">
    <text evidence="3 12">Belongs to the glycosyltransferase 10 family.</text>
</comment>
<reference evidence="16" key="3">
    <citation type="submission" date="2015-06" db="UniProtKB">
        <authorList>
            <consortium name="EnsemblMetazoa"/>
        </authorList>
    </citation>
    <scope>IDENTIFICATION</scope>
</reference>
<evidence type="ECO:0000256" key="1">
    <source>
        <dbReference type="ARBA" id="ARBA00004323"/>
    </source>
</evidence>
<dbReference type="EC" id="2.4.1.-" evidence="12"/>
<evidence type="ECO:0000256" key="11">
    <source>
        <dbReference type="ARBA" id="ARBA00023180"/>
    </source>
</evidence>
<evidence type="ECO:0000313" key="17">
    <source>
        <dbReference type="Proteomes" id="UP000014760"/>
    </source>
</evidence>
<keyword evidence="7" id="KW-0735">Signal-anchor</keyword>
<dbReference type="InterPro" id="IPR031481">
    <property type="entry name" value="Glyco_tran_10_N"/>
</dbReference>
<evidence type="ECO:0000256" key="4">
    <source>
        <dbReference type="ARBA" id="ARBA00022676"/>
    </source>
</evidence>
<dbReference type="GO" id="GO:0000139">
    <property type="term" value="C:Golgi membrane"/>
    <property type="evidence" value="ECO:0007669"/>
    <property type="project" value="UniProtKB-SubCell"/>
</dbReference>
<dbReference type="GO" id="GO:0032580">
    <property type="term" value="C:Golgi cisterna membrane"/>
    <property type="evidence" value="ECO:0007669"/>
    <property type="project" value="UniProtKB-SubCell"/>
</dbReference>
<feature type="non-terminal residue" evidence="15">
    <location>
        <position position="1"/>
    </location>
</feature>
<proteinExistence type="inferred from homology"/>
<evidence type="ECO:0000256" key="9">
    <source>
        <dbReference type="ARBA" id="ARBA00023034"/>
    </source>
</evidence>
<organism evidence="15">
    <name type="scientific">Capitella teleta</name>
    <name type="common">Polychaete worm</name>
    <dbReference type="NCBI Taxonomy" id="283909"/>
    <lineage>
        <taxon>Eukaryota</taxon>
        <taxon>Metazoa</taxon>
        <taxon>Spiralia</taxon>
        <taxon>Lophotrochozoa</taxon>
        <taxon>Annelida</taxon>
        <taxon>Polychaeta</taxon>
        <taxon>Sedentaria</taxon>
        <taxon>Scolecida</taxon>
        <taxon>Capitellidae</taxon>
        <taxon>Capitella</taxon>
    </lineage>
</organism>
<name>R7T6U4_CAPTE</name>
<dbReference type="FunFam" id="3.40.50.11660:FF:000004">
    <property type="entry name" value="Glycoprotein 3-alpha-L-fucosyltransferase A"/>
    <property type="match status" value="1"/>
</dbReference>
<evidence type="ECO:0000256" key="5">
    <source>
        <dbReference type="ARBA" id="ARBA00022679"/>
    </source>
</evidence>
<evidence type="ECO:0000256" key="7">
    <source>
        <dbReference type="ARBA" id="ARBA00022968"/>
    </source>
</evidence>
<keyword evidence="8" id="KW-1133">Transmembrane helix</keyword>
<evidence type="ECO:0000313" key="16">
    <source>
        <dbReference type="EnsemblMetazoa" id="CapteP65214"/>
    </source>
</evidence>
<keyword evidence="17" id="KW-1185">Reference proteome</keyword>
<feature type="non-terminal residue" evidence="15">
    <location>
        <position position="245"/>
    </location>
</feature>
<evidence type="ECO:0000256" key="3">
    <source>
        <dbReference type="ARBA" id="ARBA00008919"/>
    </source>
</evidence>
<evidence type="ECO:0000259" key="13">
    <source>
        <dbReference type="Pfam" id="PF00852"/>
    </source>
</evidence>
<keyword evidence="11" id="KW-0325">Glycoprotein</keyword>
<dbReference type="InterPro" id="IPR001503">
    <property type="entry name" value="Glyco_trans_10"/>
</dbReference>
<dbReference type="Proteomes" id="UP000014760">
    <property type="component" value="Unassembled WGS sequence"/>
</dbReference>
<dbReference type="AlphaFoldDB" id="R7T6U4"/>
<dbReference type="InterPro" id="IPR038577">
    <property type="entry name" value="GT10-like_C_sf"/>
</dbReference>
<dbReference type="GO" id="GO:0008417">
    <property type="term" value="F:fucosyltransferase activity"/>
    <property type="evidence" value="ECO:0007669"/>
    <property type="project" value="InterPro"/>
</dbReference>
<dbReference type="InterPro" id="IPR055270">
    <property type="entry name" value="Glyco_tran_10_C"/>
</dbReference>
<dbReference type="UniPathway" id="UPA00378"/>
<keyword evidence="9 12" id="KW-0333">Golgi apparatus</keyword>